<dbReference type="Gene3D" id="1.10.287.110">
    <property type="entry name" value="DnaJ domain"/>
    <property type="match status" value="1"/>
</dbReference>
<dbReference type="InterPro" id="IPR036869">
    <property type="entry name" value="J_dom_sf"/>
</dbReference>
<dbReference type="AlphaFoldDB" id="A0A9W9C5U5"/>
<feature type="domain" description="J" evidence="2">
    <location>
        <begin position="309"/>
        <end position="382"/>
    </location>
</feature>
<dbReference type="SUPFAM" id="SSF46565">
    <property type="entry name" value="Chaperone J-domain"/>
    <property type="match status" value="1"/>
</dbReference>
<dbReference type="EMBL" id="JAPEUX010000008">
    <property type="protein sequence ID" value="KAJ4346865.1"/>
    <property type="molecule type" value="Genomic_DNA"/>
</dbReference>
<evidence type="ECO:0000259" key="2">
    <source>
        <dbReference type="PROSITE" id="PS50076"/>
    </source>
</evidence>
<gene>
    <name evidence="3" type="primary">MDJ1_2</name>
    <name evidence="3" type="ORF">N0V89_010798</name>
</gene>
<evidence type="ECO:0000313" key="3">
    <source>
        <dbReference type="EMBL" id="KAJ4346865.1"/>
    </source>
</evidence>
<protein>
    <submittedName>
        <fullName evidence="3">Mdj1 protein</fullName>
    </submittedName>
</protein>
<dbReference type="InterPro" id="IPR001623">
    <property type="entry name" value="DnaJ_domain"/>
</dbReference>
<dbReference type="RefSeq" id="XP_056066665.1">
    <property type="nucleotide sequence ID" value="XM_056219538.1"/>
</dbReference>
<accession>A0A9W9C5U5</accession>
<feature type="compositionally biased region" description="Pro residues" evidence="1">
    <location>
        <begin position="1"/>
        <end position="11"/>
    </location>
</feature>
<evidence type="ECO:0000313" key="4">
    <source>
        <dbReference type="Proteomes" id="UP001140513"/>
    </source>
</evidence>
<dbReference type="SMART" id="SM00271">
    <property type="entry name" value="DnaJ"/>
    <property type="match status" value="1"/>
</dbReference>
<feature type="compositionally biased region" description="Basic residues" evidence="1">
    <location>
        <begin position="232"/>
        <end position="244"/>
    </location>
</feature>
<reference evidence="3" key="1">
    <citation type="submission" date="2022-10" db="EMBL/GenBank/DDBJ databases">
        <title>Tapping the CABI collections for fungal endophytes: first genome assemblies for Collariella, Neodidymelliopsis, Ascochyta clinopodiicola, Didymella pomorum, Didymosphaeria variabile, Neocosmospora piperis and Neocucurbitaria cava.</title>
        <authorList>
            <person name="Hill R."/>
        </authorList>
    </citation>
    <scope>NUCLEOTIDE SEQUENCE</scope>
    <source>
        <strain evidence="3">IMI 356815</strain>
    </source>
</reference>
<feature type="compositionally biased region" description="Basic and acidic residues" evidence="1">
    <location>
        <begin position="12"/>
        <end position="31"/>
    </location>
</feature>
<name>A0A9W9C5U5_9PLEO</name>
<feature type="region of interest" description="Disordered" evidence="1">
    <location>
        <begin position="121"/>
        <end position="301"/>
    </location>
</feature>
<comment type="caution">
    <text evidence="3">The sequence shown here is derived from an EMBL/GenBank/DDBJ whole genome shotgun (WGS) entry which is preliminary data.</text>
</comment>
<evidence type="ECO:0000256" key="1">
    <source>
        <dbReference type="SAM" id="MobiDB-lite"/>
    </source>
</evidence>
<dbReference type="CDD" id="cd06257">
    <property type="entry name" value="DnaJ"/>
    <property type="match status" value="1"/>
</dbReference>
<keyword evidence="4" id="KW-1185">Reference proteome</keyword>
<dbReference type="GeneID" id="80914328"/>
<dbReference type="Proteomes" id="UP001140513">
    <property type="component" value="Unassembled WGS sequence"/>
</dbReference>
<feature type="compositionally biased region" description="Basic and acidic residues" evidence="1">
    <location>
        <begin position="135"/>
        <end position="150"/>
    </location>
</feature>
<feature type="compositionally biased region" description="Basic and acidic residues" evidence="1">
    <location>
        <begin position="291"/>
        <end position="301"/>
    </location>
</feature>
<feature type="region of interest" description="Disordered" evidence="1">
    <location>
        <begin position="1"/>
        <end position="68"/>
    </location>
</feature>
<dbReference type="OrthoDB" id="10250354at2759"/>
<dbReference type="PANTHER" id="PTHR24074">
    <property type="entry name" value="CO-CHAPERONE PROTEIN DJLA"/>
    <property type="match status" value="1"/>
</dbReference>
<dbReference type="PROSITE" id="PS50076">
    <property type="entry name" value="DNAJ_2"/>
    <property type="match status" value="1"/>
</dbReference>
<feature type="compositionally biased region" description="Basic and acidic residues" evidence="1">
    <location>
        <begin position="40"/>
        <end position="68"/>
    </location>
</feature>
<feature type="compositionally biased region" description="Basic residues" evidence="1">
    <location>
        <begin position="153"/>
        <end position="162"/>
    </location>
</feature>
<organism evidence="3 4">
    <name type="scientific">Didymosphaeria variabile</name>
    <dbReference type="NCBI Taxonomy" id="1932322"/>
    <lineage>
        <taxon>Eukaryota</taxon>
        <taxon>Fungi</taxon>
        <taxon>Dikarya</taxon>
        <taxon>Ascomycota</taxon>
        <taxon>Pezizomycotina</taxon>
        <taxon>Dothideomycetes</taxon>
        <taxon>Pleosporomycetidae</taxon>
        <taxon>Pleosporales</taxon>
        <taxon>Massarineae</taxon>
        <taxon>Didymosphaeriaceae</taxon>
        <taxon>Didymosphaeria</taxon>
    </lineage>
</organism>
<feature type="compositionally biased region" description="Basic and acidic residues" evidence="1">
    <location>
        <begin position="163"/>
        <end position="182"/>
    </location>
</feature>
<sequence length="421" mass="48619">MPPNKLPPPPLIDHEDFRRIKGKRFDGHDSRQAPIKQKTRTFEHHPKPEVIRHKEEKHMYLPDPEHVMPKNKVVERHLKPPIIRHQLEQHVYLPDPVVQYEHKVLYEGGAYQRSTVEYQKYGESSQSAVRKAGKSSKDNRREEYESDASRKGLCSRKGKHKRRTDETHDDWYRRYSQKEKGKQIVNRHNRHKSSLSSSYDHKRSTSPAHVHGVAGDSSRAEHARRPQSRSLKNSRRGSPRRRSHHRDDSIRSEHSSDHESQTCAYNEDDDDAYYGSNTDESEREVPQPSSKKTDTAPKLDQMKVSSAFDPYAALGLQEDLSSVGQNDIKAAYRGLIKKWHPDSNVNKPQEEQDKAAERTADLNRAYDILADPAMRNAYDRTGETELYKLEELAKRDGENEGALVRHGRGGGMGLKNFFDKK</sequence>
<feature type="compositionally biased region" description="Basic and acidic residues" evidence="1">
    <location>
        <begin position="245"/>
        <end position="260"/>
    </location>
</feature>
<dbReference type="Pfam" id="PF00226">
    <property type="entry name" value="DnaJ"/>
    <property type="match status" value="1"/>
</dbReference>
<dbReference type="InterPro" id="IPR050817">
    <property type="entry name" value="DjlA_DnaK_co-chaperone"/>
</dbReference>
<proteinExistence type="predicted"/>